<keyword evidence="1" id="KW-1133">Transmembrane helix</keyword>
<keyword evidence="1" id="KW-0812">Transmembrane</keyword>
<organism evidence="2 3">
    <name type="scientific">Brachionus plicatilis</name>
    <name type="common">Marine rotifer</name>
    <name type="synonym">Brachionus muelleri</name>
    <dbReference type="NCBI Taxonomy" id="10195"/>
    <lineage>
        <taxon>Eukaryota</taxon>
        <taxon>Metazoa</taxon>
        <taxon>Spiralia</taxon>
        <taxon>Gnathifera</taxon>
        <taxon>Rotifera</taxon>
        <taxon>Eurotatoria</taxon>
        <taxon>Monogononta</taxon>
        <taxon>Pseudotrocha</taxon>
        <taxon>Ploima</taxon>
        <taxon>Brachionidae</taxon>
        <taxon>Brachionus</taxon>
    </lineage>
</organism>
<dbReference type="Proteomes" id="UP000276133">
    <property type="component" value="Unassembled WGS sequence"/>
</dbReference>
<sequence>MQLNFKWLYRGCISCNNLQNIIHNVLNFAEYGRISILVTIEKAKKLCPKKIVKKAILHNSKIIIFKSYYFQGGNFLDVILTVIYALSLTVEGH</sequence>
<dbReference type="AlphaFoldDB" id="A0A3M7T6S5"/>
<evidence type="ECO:0000256" key="1">
    <source>
        <dbReference type="SAM" id="Phobius"/>
    </source>
</evidence>
<proteinExistence type="predicted"/>
<accession>A0A3M7T6S5</accession>
<evidence type="ECO:0000313" key="3">
    <source>
        <dbReference type="Proteomes" id="UP000276133"/>
    </source>
</evidence>
<reference evidence="2 3" key="1">
    <citation type="journal article" date="2018" name="Sci. Rep.">
        <title>Genomic signatures of local adaptation to the degree of environmental predictability in rotifers.</title>
        <authorList>
            <person name="Franch-Gras L."/>
            <person name="Hahn C."/>
            <person name="Garcia-Roger E.M."/>
            <person name="Carmona M.J."/>
            <person name="Serra M."/>
            <person name="Gomez A."/>
        </authorList>
    </citation>
    <scope>NUCLEOTIDE SEQUENCE [LARGE SCALE GENOMIC DNA]</scope>
    <source>
        <strain evidence="2">HYR1</strain>
    </source>
</reference>
<keyword evidence="1" id="KW-0472">Membrane</keyword>
<keyword evidence="3" id="KW-1185">Reference proteome</keyword>
<name>A0A3M7T6S5_BRAPC</name>
<dbReference type="EMBL" id="REGN01000185">
    <property type="protein sequence ID" value="RNA43695.1"/>
    <property type="molecule type" value="Genomic_DNA"/>
</dbReference>
<protein>
    <submittedName>
        <fullName evidence="2">Uncharacterized protein</fullName>
    </submittedName>
</protein>
<comment type="caution">
    <text evidence="2">The sequence shown here is derived from an EMBL/GenBank/DDBJ whole genome shotgun (WGS) entry which is preliminary data.</text>
</comment>
<gene>
    <name evidence="2" type="ORF">BpHYR1_045958</name>
</gene>
<feature type="transmembrane region" description="Helical" evidence="1">
    <location>
        <begin position="68"/>
        <end position="87"/>
    </location>
</feature>
<evidence type="ECO:0000313" key="2">
    <source>
        <dbReference type="EMBL" id="RNA43695.1"/>
    </source>
</evidence>